<evidence type="ECO:0000256" key="3">
    <source>
        <dbReference type="PROSITE-ProRule" id="PRU00221"/>
    </source>
</evidence>
<dbReference type="InterPro" id="IPR015943">
    <property type="entry name" value="WD40/YVTN_repeat-like_dom_sf"/>
</dbReference>
<dbReference type="EMBL" id="JAOPGA020001122">
    <property type="protein sequence ID" value="KAL0485245.1"/>
    <property type="molecule type" value="Genomic_DNA"/>
</dbReference>
<dbReference type="InterPro" id="IPR020472">
    <property type="entry name" value="WD40_PAC1"/>
</dbReference>
<evidence type="ECO:0000313" key="4">
    <source>
        <dbReference type="EMBL" id="KAL0485245.1"/>
    </source>
</evidence>
<evidence type="ECO:0000313" key="5">
    <source>
        <dbReference type="Proteomes" id="UP001431209"/>
    </source>
</evidence>
<dbReference type="SUPFAM" id="SSF50978">
    <property type="entry name" value="WD40 repeat-like"/>
    <property type="match status" value="1"/>
</dbReference>
<sequence>MTSTHIFSGHHIDVLGIVVSFLNGRSINTFAQLNNFTNDYYHENCCEIYRNLLRSEFEINLAYQYSGYELMQIYFKHYQFTYNSDWAKEGLSHCSTLRIDPPVSRVVFLPKVHQRTAFKYAASTNSILTNKDPCVLVPTFHTKNISLLNLKKNIIEKEFIGHQSGVFDVCPVITSDVDFDLNPVGAGHPIIPSHYNISSSLFNDRLLSSSNTGEVLIWNLDNAKVVSALEGHTAAVNSVRCSRNTRTAVTGSYDKSIRLWDLNQSKSILVHSEAHSRFIYEVRYLGDEIVSAGKDGCLKLWDFSCPNPLVSCYTTKNGIGNSAPIYSMDTFDSYVVFVDNHGALMLMDRRDGLNKVVKTNESSLMGVCLHVSMDQSKCVASYANRTVHILDRQLNSIRILNSIDFLAFGINALVDDSLMIAGNNFKEAGDRIGLRCYDLCKEA</sequence>
<dbReference type="PANTHER" id="PTHR22847">
    <property type="entry name" value="WD40 REPEAT PROTEIN"/>
    <property type="match status" value="1"/>
</dbReference>
<dbReference type="SMART" id="SM00320">
    <property type="entry name" value="WD40"/>
    <property type="match status" value="3"/>
</dbReference>
<comment type="caution">
    <text evidence="4">The sequence shown here is derived from an EMBL/GenBank/DDBJ whole genome shotgun (WGS) entry which is preliminary data.</text>
</comment>
<feature type="repeat" description="WD" evidence="3">
    <location>
        <begin position="272"/>
        <end position="311"/>
    </location>
</feature>
<dbReference type="PROSITE" id="PS50294">
    <property type="entry name" value="WD_REPEATS_REGION"/>
    <property type="match status" value="1"/>
</dbReference>
<keyword evidence="2" id="KW-0677">Repeat</keyword>
<dbReference type="InterPro" id="IPR019775">
    <property type="entry name" value="WD40_repeat_CS"/>
</dbReference>
<organism evidence="4 5">
    <name type="scientific">Acrasis kona</name>
    <dbReference type="NCBI Taxonomy" id="1008807"/>
    <lineage>
        <taxon>Eukaryota</taxon>
        <taxon>Discoba</taxon>
        <taxon>Heterolobosea</taxon>
        <taxon>Tetramitia</taxon>
        <taxon>Eutetramitia</taxon>
        <taxon>Acrasidae</taxon>
        <taxon>Acrasis</taxon>
    </lineage>
</organism>
<protein>
    <submittedName>
        <fullName evidence="4">WD repeat-containing protein</fullName>
    </submittedName>
</protein>
<proteinExistence type="predicted"/>
<accession>A0AAW2Z743</accession>
<dbReference type="InterPro" id="IPR036322">
    <property type="entry name" value="WD40_repeat_dom_sf"/>
</dbReference>
<dbReference type="PROSITE" id="PS00678">
    <property type="entry name" value="WD_REPEATS_1"/>
    <property type="match status" value="2"/>
</dbReference>
<dbReference type="PROSITE" id="PS50082">
    <property type="entry name" value="WD_REPEATS_2"/>
    <property type="match status" value="2"/>
</dbReference>
<evidence type="ECO:0000256" key="2">
    <source>
        <dbReference type="ARBA" id="ARBA00022737"/>
    </source>
</evidence>
<name>A0AAW2Z743_9EUKA</name>
<evidence type="ECO:0000256" key="1">
    <source>
        <dbReference type="ARBA" id="ARBA00022574"/>
    </source>
</evidence>
<dbReference type="PANTHER" id="PTHR22847:SF637">
    <property type="entry name" value="WD REPEAT DOMAIN 5B"/>
    <property type="match status" value="1"/>
</dbReference>
<dbReference type="GO" id="GO:1990234">
    <property type="term" value="C:transferase complex"/>
    <property type="evidence" value="ECO:0007669"/>
    <property type="project" value="UniProtKB-ARBA"/>
</dbReference>
<feature type="repeat" description="WD" evidence="3">
    <location>
        <begin position="229"/>
        <end position="270"/>
    </location>
</feature>
<dbReference type="PRINTS" id="PR00320">
    <property type="entry name" value="GPROTEINBRPT"/>
</dbReference>
<dbReference type="InterPro" id="IPR001680">
    <property type="entry name" value="WD40_rpt"/>
</dbReference>
<reference evidence="4 5" key="1">
    <citation type="submission" date="2024-03" db="EMBL/GenBank/DDBJ databases">
        <title>The Acrasis kona genome and developmental transcriptomes reveal deep origins of eukaryotic multicellular pathways.</title>
        <authorList>
            <person name="Sheikh S."/>
            <person name="Fu C.-J."/>
            <person name="Brown M.W."/>
            <person name="Baldauf S.L."/>
        </authorList>
    </citation>
    <scope>NUCLEOTIDE SEQUENCE [LARGE SCALE GENOMIC DNA]</scope>
    <source>
        <strain evidence="4 5">ATCC MYA-3509</strain>
    </source>
</reference>
<dbReference type="Proteomes" id="UP001431209">
    <property type="component" value="Unassembled WGS sequence"/>
</dbReference>
<dbReference type="Pfam" id="PF00400">
    <property type="entry name" value="WD40"/>
    <property type="match status" value="2"/>
</dbReference>
<keyword evidence="1 3" id="KW-0853">WD repeat</keyword>
<dbReference type="Gene3D" id="2.130.10.10">
    <property type="entry name" value="YVTN repeat-like/Quinoprotein amine dehydrogenase"/>
    <property type="match status" value="1"/>
</dbReference>
<keyword evidence="5" id="KW-1185">Reference proteome</keyword>
<gene>
    <name evidence="4" type="ORF">AKO1_004235</name>
</gene>
<dbReference type="AlphaFoldDB" id="A0AAW2Z743"/>